<dbReference type="EMBL" id="SDMP01000014">
    <property type="protein sequence ID" value="RYR11898.1"/>
    <property type="molecule type" value="Genomic_DNA"/>
</dbReference>
<keyword evidence="6" id="KW-0472">Membrane</keyword>
<feature type="active site" description="Nucleophile" evidence="4">
    <location>
        <position position="492"/>
    </location>
</feature>
<evidence type="ECO:0000256" key="1">
    <source>
        <dbReference type="ARBA" id="ARBA00010838"/>
    </source>
</evidence>
<evidence type="ECO:0008006" key="9">
    <source>
        <dbReference type="Google" id="ProtNLM"/>
    </source>
</evidence>
<dbReference type="Pfam" id="PF00232">
    <property type="entry name" value="Glyco_hydro_1"/>
    <property type="match status" value="2"/>
</dbReference>
<dbReference type="PROSITE" id="PS00572">
    <property type="entry name" value="GLYCOSYL_HYDROL_F1_1"/>
    <property type="match status" value="1"/>
</dbReference>
<evidence type="ECO:0000256" key="6">
    <source>
        <dbReference type="SAM" id="Phobius"/>
    </source>
</evidence>
<dbReference type="InterPro" id="IPR001360">
    <property type="entry name" value="Glyco_hydro_1"/>
</dbReference>
<evidence type="ECO:0000256" key="3">
    <source>
        <dbReference type="ARBA" id="ARBA00023295"/>
    </source>
</evidence>
<keyword evidence="8" id="KW-1185">Reference proteome</keyword>
<keyword evidence="6" id="KW-0812">Transmembrane</keyword>
<name>A0A444ZCR8_ARAHY</name>
<dbReference type="PRINTS" id="PR00131">
    <property type="entry name" value="GLHYDRLASE1"/>
</dbReference>
<dbReference type="Gene3D" id="3.20.20.80">
    <property type="entry name" value="Glycosidases"/>
    <property type="match status" value="2"/>
</dbReference>
<evidence type="ECO:0000256" key="4">
    <source>
        <dbReference type="PROSITE-ProRule" id="PRU10055"/>
    </source>
</evidence>
<comment type="caution">
    <text evidence="7">The sequence shown here is derived from an EMBL/GenBank/DDBJ whole genome shotgun (WGS) entry which is preliminary data.</text>
</comment>
<dbReference type="Proteomes" id="UP000289738">
    <property type="component" value="Chromosome B04"/>
</dbReference>
<reference evidence="7 8" key="1">
    <citation type="submission" date="2019-01" db="EMBL/GenBank/DDBJ databases">
        <title>Sequencing of cultivated peanut Arachis hypogaea provides insights into genome evolution and oil improvement.</title>
        <authorList>
            <person name="Chen X."/>
        </authorList>
    </citation>
    <scope>NUCLEOTIDE SEQUENCE [LARGE SCALE GENOMIC DNA]</scope>
    <source>
        <strain evidence="8">cv. Fuhuasheng</strain>
        <tissue evidence="7">Leaves</tissue>
    </source>
</reference>
<comment type="similarity">
    <text evidence="1">Belongs to the glycosyl hydrolase 1 family.</text>
</comment>
<feature type="transmembrane region" description="Helical" evidence="6">
    <location>
        <begin position="576"/>
        <end position="598"/>
    </location>
</feature>
<gene>
    <name evidence="7" type="ORF">Ahy_B04g069414</name>
</gene>
<dbReference type="FunFam" id="3.20.20.80:FF:000020">
    <property type="entry name" value="Beta-glucosidase 12"/>
    <property type="match status" value="2"/>
</dbReference>
<dbReference type="PANTHER" id="PTHR10353">
    <property type="entry name" value="GLYCOSYL HYDROLASE"/>
    <property type="match status" value="1"/>
</dbReference>
<keyword evidence="2 5" id="KW-0378">Hydrolase</keyword>
<accession>A0A444ZCR8</accession>
<evidence type="ECO:0000313" key="8">
    <source>
        <dbReference type="Proteomes" id="UP000289738"/>
    </source>
</evidence>
<dbReference type="InterPro" id="IPR018120">
    <property type="entry name" value="Glyco_hydro_1_AS"/>
</dbReference>
<organism evidence="7 8">
    <name type="scientific">Arachis hypogaea</name>
    <name type="common">Peanut</name>
    <dbReference type="NCBI Taxonomy" id="3818"/>
    <lineage>
        <taxon>Eukaryota</taxon>
        <taxon>Viridiplantae</taxon>
        <taxon>Streptophyta</taxon>
        <taxon>Embryophyta</taxon>
        <taxon>Tracheophyta</taxon>
        <taxon>Spermatophyta</taxon>
        <taxon>Magnoliopsida</taxon>
        <taxon>eudicotyledons</taxon>
        <taxon>Gunneridae</taxon>
        <taxon>Pentapetalae</taxon>
        <taxon>rosids</taxon>
        <taxon>fabids</taxon>
        <taxon>Fabales</taxon>
        <taxon>Fabaceae</taxon>
        <taxon>Papilionoideae</taxon>
        <taxon>50 kb inversion clade</taxon>
        <taxon>dalbergioids sensu lato</taxon>
        <taxon>Dalbergieae</taxon>
        <taxon>Pterocarpus clade</taxon>
        <taxon>Arachis</taxon>
    </lineage>
</organism>
<feature type="transmembrane region" description="Helical" evidence="6">
    <location>
        <begin position="78"/>
        <end position="98"/>
    </location>
</feature>
<dbReference type="InterPro" id="IPR017853">
    <property type="entry name" value="GH"/>
</dbReference>
<evidence type="ECO:0000256" key="5">
    <source>
        <dbReference type="RuleBase" id="RU004468"/>
    </source>
</evidence>
<evidence type="ECO:0000256" key="2">
    <source>
        <dbReference type="ARBA" id="ARBA00022801"/>
    </source>
</evidence>
<keyword evidence="3 5" id="KW-0326">Glycosidase</keyword>
<dbReference type="AlphaFoldDB" id="A0A444ZCR8"/>
<dbReference type="InterPro" id="IPR033132">
    <property type="entry name" value="GH_1_N_CS"/>
</dbReference>
<proteinExistence type="inferred from homology"/>
<keyword evidence="6" id="KW-1133">Transmembrane helix</keyword>
<dbReference type="GO" id="GO:0008422">
    <property type="term" value="F:beta-glucosidase activity"/>
    <property type="evidence" value="ECO:0007669"/>
    <property type="project" value="TreeGrafter"/>
</dbReference>
<sequence length="1069" mass="122327">MEVLDVRVAAVLRSRLTQYARPPYVRWPVRMTAPVGRVSPRCPTATGNRGGTVPVFASKREETEPPCHTENNNMEFPLLLLLLHHLHFALCLFFSLFFNATSHMLLLKNNTSPFPCNFLFGTSSSSYQFEGAFLSDGKGLSNWDVFTHKPGTIMDGSNGDIAVDHYHRYQSLNFRGEHGSVWFGFKVKLEPNRSKKGKFGKVNKAGIDYYNRLIDALLQRGIEPFVTITHYDIPQELEDRYKGWLSPKIQEDFKYYADICFKNFGDRVKYWVTFNEPNVAIVRGYRSGLWPPARCSASFGNCSHGDSETEPFIAASNLILSHASVVTLYRTKYQKKQRGRIGIVMNAIWFEPLSNSREDKLAAERAQSFFMNWFLDPIILGNYPEEMHEILGPDLPSFSRNDKQKLKTSGLDFIGVNHYTSYYAKDCIFSACEPGKGSSRTEGFALNSPQINGFSIGQPTELDWLYVHPEGMEKIVTYIKNRYNNTPMFITENGLGTLEKPNPTIEDIINDVKRVEYLSSYLDSLATAIRKGANVRGYFVWSLLDNFEWTYGYTIRFGLHRVDYATLNRTRRFSALCTYIHIVAMAMALLSLIVMVIMHCLLSSKGLDQSPLPSNFLFGTSSSAYQYEGAYLSDGKGLNIFDVFLHQSPGTTVDRSNGDIAVDQYHRYLGDIDLMEAIKVNSYRFSISWARVLPKGRFGEINWAGVNYYNKLIDALLVKGIQPFVTLFHFDTPQELEDRYGAWLSPQSREDFQYFAELCFKSFGDRVKYWATFNEPDFLATYGYRLGVGPPGRCSKPFGNCSQGDSEKEPFLVVHNIILSHADAVEIYRTKYQAEQGGKIGIAVHLDWYEPISNSTEDKLATERARSFNSKWILDPIIFGKYPKEMQEILGNILPRFSSNDQEKLKKGVDFIGINHYISFYVKDCIFSICEQGLGITRTEGSYQTSPNGKLASLDMQYINPKGMEKIVTYIKDRYNNIPMFLTENGYGQMSHSNFTKDQYLKDFNRIDYMEGHLDSLLEAIRYGLYHVDRATLERTPKLSANWYKDFIAKHRTETFFRNYGGRKLVEII</sequence>
<dbReference type="PROSITE" id="PS00653">
    <property type="entry name" value="GLYCOSYL_HYDROL_F1_2"/>
    <property type="match status" value="2"/>
</dbReference>
<dbReference type="STRING" id="3818.A0A444ZCR8"/>
<evidence type="ECO:0000313" key="7">
    <source>
        <dbReference type="EMBL" id="RYR11898.1"/>
    </source>
</evidence>
<dbReference type="PANTHER" id="PTHR10353:SF27">
    <property type="entry name" value="BETA-GLUCOSIDASE 47"/>
    <property type="match status" value="1"/>
</dbReference>
<protein>
    <recommendedName>
        <fullName evidence="9">Beta-glucosidase</fullName>
    </recommendedName>
</protein>
<dbReference type="SUPFAM" id="SSF51445">
    <property type="entry name" value="(Trans)glycosidases"/>
    <property type="match status" value="2"/>
</dbReference>
<dbReference type="GO" id="GO:0005975">
    <property type="term" value="P:carbohydrate metabolic process"/>
    <property type="evidence" value="ECO:0007669"/>
    <property type="project" value="InterPro"/>
</dbReference>